<gene>
    <name evidence="2" type="ORF">GA0061101_110168</name>
</gene>
<proteinExistence type="predicted"/>
<evidence type="ECO:0000313" key="3">
    <source>
        <dbReference type="Proteomes" id="UP000199205"/>
    </source>
</evidence>
<accession>A0A1C3WEA2</accession>
<reference evidence="2 3" key="1">
    <citation type="submission" date="2016-08" db="EMBL/GenBank/DDBJ databases">
        <authorList>
            <person name="Seilhamer J.J."/>
        </authorList>
    </citation>
    <scope>NUCLEOTIDE SEQUENCE [LARGE SCALE GENOMIC DNA]</scope>
    <source>
        <strain evidence="2 3">P1-7</strain>
    </source>
</reference>
<name>A0A1C3WEA2_9HYPH</name>
<feature type="region of interest" description="Disordered" evidence="1">
    <location>
        <begin position="120"/>
        <end position="199"/>
    </location>
</feature>
<evidence type="ECO:0000256" key="1">
    <source>
        <dbReference type="SAM" id="MobiDB-lite"/>
    </source>
</evidence>
<feature type="compositionally biased region" description="Low complexity" evidence="1">
    <location>
        <begin position="145"/>
        <end position="160"/>
    </location>
</feature>
<dbReference type="EMBL" id="FMAF01000010">
    <property type="protein sequence ID" value="SCB38301.1"/>
    <property type="molecule type" value="Genomic_DNA"/>
</dbReference>
<sequence length="199" mass="20971">MEIFVEPVSDGGWCRGKGSGSRFLLRADSSLSGQRSLPGTKFPEEHDVTRDKPCVLPSGGLCSAILGATAYIHRGGADSGPLYGALSRPRGLSNRTSHHARGSPFPKKIILNEEMANSRSAAIRARGSSAPCPAIPPDNARRPLPRSAAPMSAAGSAPDGRAPPDIDRRARRARRGSAPRSRWCGQALPDSEQGNGTLI</sequence>
<dbReference type="AlphaFoldDB" id="A0A1C3WEA2"/>
<evidence type="ECO:0000313" key="2">
    <source>
        <dbReference type="EMBL" id="SCB38301.1"/>
    </source>
</evidence>
<protein>
    <submittedName>
        <fullName evidence="2">Uncharacterized protein</fullName>
    </submittedName>
</protein>
<dbReference type="Proteomes" id="UP000199205">
    <property type="component" value="Unassembled WGS sequence"/>
</dbReference>
<feature type="compositionally biased region" description="Low complexity" evidence="1">
    <location>
        <begin position="120"/>
        <end position="130"/>
    </location>
</feature>
<organism evidence="2 3">
    <name type="scientific">Rhizobium lusitanum</name>
    <dbReference type="NCBI Taxonomy" id="293958"/>
    <lineage>
        <taxon>Bacteria</taxon>
        <taxon>Pseudomonadati</taxon>
        <taxon>Pseudomonadota</taxon>
        <taxon>Alphaproteobacteria</taxon>
        <taxon>Hyphomicrobiales</taxon>
        <taxon>Rhizobiaceae</taxon>
        <taxon>Rhizobium/Agrobacterium group</taxon>
        <taxon>Rhizobium</taxon>
    </lineage>
</organism>